<evidence type="ECO:0000313" key="2">
    <source>
        <dbReference type="Proteomes" id="UP000029713"/>
    </source>
</evidence>
<dbReference type="EMBL" id="JPMX01000044">
    <property type="protein sequence ID" value="KGH46614.1"/>
    <property type="molecule type" value="Genomic_DNA"/>
</dbReference>
<keyword evidence="2" id="KW-1185">Reference proteome</keyword>
<proteinExistence type="predicted"/>
<dbReference type="AlphaFoldDB" id="A0A098Y7Z5"/>
<name>A0A098Y7Z5_9ACTN</name>
<dbReference type="Proteomes" id="UP000029713">
    <property type="component" value="Unassembled WGS sequence"/>
</dbReference>
<sequence>MAAALNLHARGRSIPDVAADLGTTPDRAVKLLGEGIAGMPAQQLDERRATSELRLNQVARLYGDLLDDADPRVTAQAANGLLTVERDRARLLGTWQKPPREDD</sequence>
<comment type="caution">
    <text evidence="1">The sequence shown here is derived from an EMBL/GenBank/DDBJ whole genome shotgun (WGS) entry which is preliminary data.</text>
</comment>
<protein>
    <submittedName>
        <fullName evidence="1">Uncharacterized protein</fullName>
    </submittedName>
</protein>
<evidence type="ECO:0000313" key="1">
    <source>
        <dbReference type="EMBL" id="KGH46614.1"/>
    </source>
</evidence>
<gene>
    <name evidence="1" type="ORF">IN07_11445</name>
</gene>
<organism evidence="1 2">
    <name type="scientific">Modestobacter caceresii</name>
    <dbReference type="NCBI Taxonomy" id="1522368"/>
    <lineage>
        <taxon>Bacteria</taxon>
        <taxon>Bacillati</taxon>
        <taxon>Actinomycetota</taxon>
        <taxon>Actinomycetes</taxon>
        <taxon>Geodermatophilales</taxon>
        <taxon>Geodermatophilaceae</taxon>
        <taxon>Modestobacter</taxon>
    </lineage>
</organism>
<accession>A0A098Y7Z5</accession>
<reference evidence="1 2" key="1">
    <citation type="submission" date="2014-07" db="EMBL/GenBank/DDBJ databases">
        <title>Biosystematic studies on Modestobacter strains isolated from extreme hyper-arid desert soil and from historic building.</title>
        <authorList>
            <person name="Bukarasam K."/>
            <person name="Bull A."/>
            <person name="Girard G."/>
            <person name="van Wezel G."/>
            <person name="Goodfellow M."/>
        </authorList>
    </citation>
    <scope>NUCLEOTIDE SEQUENCE [LARGE SCALE GENOMIC DNA]</scope>
    <source>
        <strain evidence="1 2">KNN45-2b</strain>
    </source>
</reference>